<evidence type="ECO:0000313" key="14">
    <source>
        <dbReference type="Proteomes" id="UP000184052"/>
    </source>
</evidence>
<dbReference type="CDD" id="cd00715">
    <property type="entry name" value="GPATase_N"/>
    <property type="match status" value="1"/>
</dbReference>
<dbReference type="SUPFAM" id="SSF53271">
    <property type="entry name" value="PRTase-like"/>
    <property type="match status" value="1"/>
</dbReference>
<comment type="cofactor">
    <cofactor evidence="7 11">
        <name>[4Fe-4S] cluster</name>
        <dbReference type="ChEBI" id="CHEBI:49883"/>
    </cofactor>
    <text evidence="7 11">Binds 1 [4Fe-4S] cluster per subunit.</text>
</comment>
<accession>A0A1M6FNL5</accession>
<dbReference type="GO" id="GO:0006189">
    <property type="term" value="P:'de novo' IMP biosynthetic process"/>
    <property type="evidence" value="ECO:0007669"/>
    <property type="project" value="UniProtKB-UniRule"/>
</dbReference>
<dbReference type="GO" id="GO:0000287">
    <property type="term" value="F:magnesium ion binding"/>
    <property type="evidence" value="ECO:0007669"/>
    <property type="project" value="UniProtKB-UniRule"/>
</dbReference>
<dbReference type="InterPro" id="IPR017932">
    <property type="entry name" value="GATase_2_dom"/>
</dbReference>
<keyword evidence="7 10" id="KW-0479">Metal-binding</keyword>
<feature type="domain" description="Glutamine amidotransferase type-2" evidence="12">
    <location>
        <begin position="15"/>
        <end position="235"/>
    </location>
</feature>
<dbReference type="EC" id="2.4.2.14" evidence="7"/>
<feature type="binding site" evidence="7 10">
    <location>
        <position position="298"/>
    </location>
    <ligand>
        <name>Mg(2+)</name>
        <dbReference type="ChEBI" id="CHEBI:18420"/>
    </ligand>
</feature>
<keyword evidence="7 11" id="KW-0411">Iron-sulfur</keyword>
<evidence type="ECO:0000256" key="1">
    <source>
        <dbReference type="ARBA" id="ARBA00005209"/>
    </source>
</evidence>
<dbReference type="UniPathway" id="UPA00074">
    <property type="reaction ID" value="UER00124"/>
</dbReference>
<dbReference type="EMBL" id="FQZL01000009">
    <property type="protein sequence ID" value="SHI99277.1"/>
    <property type="molecule type" value="Genomic_DNA"/>
</dbReference>
<dbReference type="InterPro" id="IPR035584">
    <property type="entry name" value="PurF_N"/>
</dbReference>
<evidence type="ECO:0000256" key="11">
    <source>
        <dbReference type="PIRSR" id="PIRSR000485-3"/>
    </source>
</evidence>
<evidence type="ECO:0000256" key="9">
    <source>
        <dbReference type="PIRSR" id="PIRSR000485-1"/>
    </source>
</evidence>
<keyword evidence="6 7" id="KW-0315">Glutamine amidotransferase</keyword>
<feature type="binding site" evidence="7 11">
    <location>
        <position position="450"/>
    </location>
    <ligand>
        <name>[4Fe-4S] cluster</name>
        <dbReference type="ChEBI" id="CHEBI:49883"/>
    </ligand>
</feature>
<dbReference type="GO" id="GO:0051539">
    <property type="term" value="F:4 iron, 4 sulfur cluster binding"/>
    <property type="evidence" value="ECO:0007669"/>
    <property type="project" value="UniProtKB-KW"/>
</dbReference>
<dbReference type="CDD" id="cd06223">
    <property type="entry name" value="PRTases_typeI"/>
    <property type="match status" value="1"/>
</dbReference>
<organism evidence="13 14">
    <name type="scientific">Dethiosulfatibacter aminovorans DSM 17477</name>
    <dbReference type="NCBI Taxonomy" id="1121476"/>
    <lineage>
        <taxon>Bacteria</taxon>
        <taxon>Bacillati</taxon>
        <taxon>Bacillota</taxon>
        <taxon>Tissierellia</taxon>
        <taxon>Dethiosulfatibacter</taxon>
    </lineage>
</organism>
<dbReference type="HAMAP" id="MF_01931">
    <property type="entry name" value="PurF"/>
    <property type="match status" value="1"/>
</dbReference>
<evidence type="ECO:0000256" key="3">
    <source>
        <dbReference type="ARBA" id="ARBA00022676"/>
    </source>
</evidence>
<comment type="pathway">
    <text evidence="1 7 8">Purine metabolism; IMP biosynthesis via de novo pathway; N(1)-(5-phospho-D-ribosyl)glycinamide from 5-phospho-alpha-D-ribose 1-diphosphate: step 1/2.</text>
</comment>
<evidence type="ECO:0000256" key="2">
    <source>
        <dbReference type="ARBA" id="ARBA00010138"/>
    </source>
</evidence>
<dbReference type="RefSeq" id="WP_073048951.1">
    <property type="nucleotide sequence ID" value="NZ_FQZL01000009.1"/>
</dbReference>
<dbReference type="SUPFAM" id="SSF56235">
    <property type="entry name" value="N-terminal nucleophile aminohydrolases (Ntn hydrolases)"/>
    <property type="match status" value="1"/>
</dbReference>
<proteinExistence type="inferred from homology"/>
<evidence type="ECO:0000256" key="4">
    <source>
        <dbReference type="ARBA" id="ARBA00022679"/>
    </source>
</evidence>
<dbReference type="Pfam" id="PF00156">
    <property type="entry name" value="Pribosyltran"/>
    <property type="match status" value="1"/>
</dbReference>
<dbReference type="Gene3D" id="3.40.50.2020">
    <property type="match status" value="1"/>
</dbReference>
<dbReference type="InterPro" id="IPR005854">
    <property type="entry name" value="PurF"/>
</dbReference>
<feature type="binding site" evidence="7 11">
    <location>
        <position position="397"/>
    </location>
    <ligand>
        <name>[4Fe-4S] cluster</name>
        <dbReference type="ChEBI" id="CHEBI:49883"/>
    </ligand>
</feature>
<comment type="similarity">
    <text evidence="2 7 8">In the C-terminal section; belongs to the purine/pyrimidine phosphoribosyltransferase family.</text>
</comment>
<keyword evidence="4 7" id="KW-0808">Transferase</keyword>
<evidence type="ECO:0000313" key="13">
    <source>
        <dbReference type="EMBL" id="SHI99277.1"/>
    </source>
</evidence>
<name>A0A1M6FNL5_9FIRM</name>
<comment type="cofactor">
    <cofactor evidence="7 10">
        <name>Mg(2+)</name>
        <dbReference type="ChEBI" id="CHEBI:18420"/>
    </cofactor>
    <text evidence="7 10">Binds 1 Mg(2+) ion per subunit.</text>
</comment>
<dbReference type="AlphaFoldDB" id="A0A1M6FNL5"/>
<dbReference type="PANTHER" id="PTHR11907">
    <property type="entry name" value="AMIDOPHOSPHORIBOSYLTRANSFERASE"/>
    <property type="match status" value="1"/>
</dbReference>
<evidence type="ECO:0000259" key="12">
    <source>
        <dbReference type="PROSITE" id="PS51278"/>
    </source>
</evidence>
<dbReference type="NCBIfam" id="TIGR01134">
    <property type="entry name" value="purF"/>
    <property type="match status" value="1"/>
</dbReference>
<feature type="binding site" evidence="7 11">
    <location>
        <position position="251"/>
    </location>
    <ligand>
        <name>[4Fe-4S] cluster</name>
        <dbReference type="ChEBI" id="CHEBI:49883"/>
    </ligand>
</feature>
<protein>
    <recommendedName>
        <fullName evidence="7">Amidophosphoribosyltransferase</fullName>
        <shortName evidence="7">ATase</shortName>
        <ecNumber evidence="7">2.4.2.14</ecNumber>
    </recommendedName>
    <alternativeName>
        <fullName evidence="7">Glutamine phosphoribosylpyrophosphate amidotransferase</fullName>
        <shortName evidence="7">GPATase</shortName>
    </alternativeName>
</protein>
<dbReference type="GO" id="GO:0004044">
    <property type="term" value="F:amidophosphoribosyltransferase activity"/>
    <property type="evidence" value="ECO:0007669"/>
    <property type="project" value="UniProtKB-UniRule"/>
</dbReference>
<dbReference type="STRING" id="1121476.SAMN02745751_01481"/>
<evidence type="ECO:0000256" key="6">
    <source>
        <dbReference type="ARBA" id="ARBA00022962"/>
    </source>
</evidence>
<keyword evidence="7 10" id="KW-0460">Magnesium</keyword>
<dbReference type="InterPro" id="IPR029055">
    <property type="entry name" value="Ntn_hydrolases_N"/>
</dbReference>
<dbReference type="PROSITE" id="PS51278">
    <property type="entry name" value="GATASE_TYPE_2"/>
    <property type="match status" value="1"/>
</dbReference>
<evidence type="ECO:0000256" key="10">
    <source>
        <dbReference type="PIRSR" id="PIRSR000485-2"/>
    </source>
</evidence>
<keyword evidence="7" id="KW-0004">4Fe-4S</keyword>
<feature type="binding site" evidence="7 10">
    <location>
        <position position="361"/>
    </location>
    <ligand>
        <name>Mg(2+)</name>
        <dbReference type="ChEBI" id="CHEBI:18420"/>
    </ligand>
</feature>
<dbReference type="Gene3D" id="3.60.20.10">
    <property type="entry name" value="Glutamine Phosphoribosylpyrophosphate, subunit 1, domain 1"/>
    <property type="match status" value="1"/>
</dbReference>
<dbReference type="InterPro" id="IPR029057">
    <property type="entry name" value="PRTase-like"/>
</dbReference>
<feature type="active site" description="Nucleophile" evidence="7 9">
    <location>
        <position position="15"/>
    </location>
</feature>
<keyword evidence="3 7" id="KW-0328">Glycosyltransferase</keyword>
<evidence type="ECO:0000256" key="8">
    <source>
        <dbReference type="PIRNR" id="PIRNR000485"/>
    </source>
</evidence>
<comment type="catalytic activity">
    <reaction evidence="7 8">
        <text>5-phospho-beta-D-ribosylamine + L-glutamate + diphosphate = 5-phospho-alpha-D-ribose 1-diphosphate + L-glutamine + H2O</text>
        <dbReference type="Rhea" id="RHEA:14905"/>
        <dbReference type="ChEBI" id="CHEBI:15377"/>
        <dbReference type="ChEBI" id="CHEBI:29985"/>
        <dbReference type="ChEBI" id="CHEBI:33019"/>
        <dbReference type="ChEBI" id="CHEBI:58017"/>
        <dbReference type="ChEBI" id="CHEBI:58359"/>
        <dbReference type="ChEBI" id="CHEBI:58681"/>
        <dbReference type="EC" id="2.4.2.14"/>
    </reaction>
</comment>
<evidence type="ECO:0000256" key="7">
    <source>
        <dbReference type="HAMAP-Rule" id="MF_01931"/>
    </source>
</evidence>
<keyword evidence="7 11" id="KW-0408">Iron</keyword>
<dbReference type="PIRSF" id="PIRSF000485">
    <property type="entry name" value="Amd_phspho_trans"/>
    <property type="match status" value="1"/>
</dbReference>
<keyword evidence="5 7" id="KW-0658">Purine biosynthesis</keyword>
<dbReference type="Proteomes" id="UP000184052">
    <property type="component" value="Unassembled WGS sequence"/>
</dbReference>
<keyword evidence="14" id="KW-1185">Reference proteome</keyword>
<sequence>MFEKMFGEDKLHEECGVIGVYSDKPEIVSQLAYYGLFALQHRGQESAGIAVKSGGGIEYHKDMGLVSEIFNNDVLNSLVGGMATAHVRYSTTGDSLKANAQPLVVNFRKGSLALSHNGNLTNTEALREMLEDNGVIFQTSTDTEVVANLLARNYKGDMVKSAKNVMEIIKGAYAFVIMTEKQLIGMRDPFGLRPLCLGKREDGYLLASESCAIAAMGGEFIRDVEPGEIVVIDETGVTSIKSDLFVRKKSCLFEFVYFARPDSTIDGINVYQTRFNSGVQLAQESPVEADLVFSVPDSGTPAAIGYAQTLGIPYGLGLIKNRYAKRTFIEPNQALREEGVKIKLSVLKEIVKDKRVVVIDDSIVRGTTSRKLVKMIKEAGATEVHVRVASPPVKYSCFFGIDTPFREYLIGASKTEEEIKDFLGADTLNYLSIPGLLKATGQENGFCLACLDGDYPMAVPNQDI</sequence>
<feature type="binding site" evidence="7 10">
    <location>
        <position position="360"/>
    </location>
    <ligand>
        <name>Mg(2+)</name>
        <dbReference type="ChEBI" id="CHEBI:18420"/>
    </ligand>
</feature>
<comment type="function">
    <text evidence="7">Catalyzes the formation of phosphoribosylamine from phosphoribosylpyrophosphate (PRPP) and glutamine.</text>
</comment>
<feature type="binding site" evidence="7 11">
    <location>
        <position position="447"/>
    </location>
    <ligand>
        <name>[4Fe-4S] cluster</name>
        <dbReference type="ChEBI" id="CHEBI:49883"/>
    </ligand>
</feature>
<evidence type="ECO:0000256" key="5">
    <source>
        <dbReference type="ARBA" id="ARBA00022755"/>
    </source>
</evidence>
<reference evidence="13 14" key="1">
    <citation type="submission" date="2016-11" db="EMBL/GenBank/DDBJ databases">
        <authorList>
            <person name="Jaros S."/>
            <person name="Januszkiewicz K."/>
            <person name="Wedrychowicz H."/>
        </authorList>
    </citation>
    <scope>NUCLEOTIDE SEQUENCE [LARGE SCALE GENOMIC DNA]</scope>
    <source>
        <strain evidence="13 14">DSM 17477</strain>
    </source>
</reference>
<dbReference type="GO" id="GO:0009113">
    <property type="term" value="P:purine nucleobase biosynthetic process"/>
    <property type="evidence" value="ECO:0007669"/>
    <property type="project" value="UniProtKB-UniRule"/>
</dbReference>
<gene>
    <name evidence="7" type="primary">purF</name>
    <name evidence="13" type="ORF">SAMN02745751_01481</name>
</gene>
<dbReference type="InterPro" id="IPR000836">
    <property type="entry name" value="PRTase_dom"/>
</dbReference>
<dbReference type="Pfam" id="PF13537">
    <property type="entry name" value="GATase_7"/>
    <property type="match status" value="1"/>
</dbReference>